<feature type="region of interest" description="Disordered" evidence="9">
    <location>
        <begin position="851"/>
        <end position="875"/>
    </location>
</feature>
<dbReference type="Gene3D" id="1.10.720.30">
    <property type="entry name" value="SAP domain"/>
    <property type="match status" value="1"/>
</dbReference>
<evidence type="ECO:0000256" key="5">
    <source>
        <dbReference type="ARBA" id="ARBA00023163"/>
    </source>
</evidence>
<feature type="compositionally biased region" description="Low complexity" evidence="9">
    <location>
        <begin position="1244"/>
        <end position="1258"/>
    </location>
</feature>
<keyword evidence="4 8" id="KW-0175">Coiled coil</keyword>
<feature type="compositionally biased region" description="Low complexity" evidence="9">
    <location>
        <begin position="1752"/>
        <end position="1764"/>
    </location>
</feature>
<dbReference type="CTD" id="38338"/>
<dbReference type="Gene3D" id="6.10.150.10">
    <property type="match status" value="1"/>
</dbReference>
<dbReference type="GO" id="GO:0045944">
    <property type="term" value="P:positive regulation of transcription by RNA polymerase II"/>
    <property type="evidence" value="ECO:0007669"/>
    <property type="project" value="TreeGrafter"/>
</dbReference>
<evidence type="ECO:0000256" key="7">
    <source>
        <dbReference type="PROSITE-ProRule" id="PRU00401"/>
    </source>
</evidence>
<evidence type="ECO:0000259" key="10">
    <source>
        <dbReference type="PROSITE" id="PS50800"/>
    </source>
</evidence>
<dbReference type="FunFam" id="1.10.720.30:FF:000028">
    <property type="entry name" value="Myocardin-related transcription factor, isoform D"/>
    <property type="match status" value="1"/>
</dbReference>
<feature type="compositionally biased region" description="Low complexity" evidence="9">
    <location>
        <begin position="866"/>
        <end position="875"/>
    </location>
</feature>
<feature type="region of interest" description="Disordered" evidence="9">
    <location>
        <begin position="107"/>
        <end position="180"/>
    </location>
</feature>
<feature type="region of interest" description="Disordered" evidence="9">
    <location>
        <begin position="1199"/>
        <end position="1258"/>
    </location>
</feature>
<gene>
    <name evidence="12" type="primary">LOC115622317</name>
</gene>
<dbReference type="PANTHER" id="PTHR22793:SF12">
    <property type="entry name" value="MYOCARDIN-RELATED TRANSCRIPTION FACTOR, ISOFORM H"/>
    <property type="match status" value="1"/>
</dbReference>
<dbReference type="Proteomes" id="UP000504634">
    <property type="component" value="Unplaced"/>
</dbReference>
<dbReference type="OrthoDB" id="197676at2759"/>
<feature type="region of interest" description="Disordered" evidence="9">
    <location>
        <begin position="1747"/>
        <end position="1778"/>
    </location>
</feature>
<dbReference type="PANTHER" id="PTHR22793">
    <property type="entry name" value="MYOCARDIN-RELATED TRANSCRIPTION FACTOR-RELATED"/>
    <property type="match status" value="1"/>
</dbReference>
<reference evidence="12" key="1">
    <citation type="submission" date="2025-08" db="UniProtKB">
        <authorList>
            <consortium name="RefSeq"/>
        </authorList>
    </citation>
    <scope>IDENTIFICATION</scope>
    <source>
        <strain evidence="12">11010-0011.00</strain>
        <tissue evidence="12">Whole body</tissue>
    </source>
</reference>
<keyword evidence="2" id="KW-0677">Repeat</keyword>
<feature type="region of interest" description="Disordered" evidence="9">
    <location>
        <begin position="1624"/>
        <end position="1649"/>
    </location>
</feature>
<dbReference type="Pfam" id="PF02037">
    <property type="entry name" value="SAP"/>
    <property type="match status" value="1"/>
</dbReference>
<evidence type="ECO:0000256" key="2">
    <source>
        <dbReference type="ARBA" id="ARBA00022737"/>
    </source>
</evidence>
<keyword evidence="3" id="KW-0805">Transcription regulation</keyword>
<dbReference type="InterPro" id="IPR043451">
    <property type="entry name" value="Myocardin-like"/>
</dbReference>
<evidence type="ECO:0000313" key="12">
    <source>
        <dbReference type="RefSeq" id="XP_030372083.1"/>
    </source>
</evidence>
<feature type="coiled-coil region" evidence="8">
    <location>
        <begin position="1005"/>
        <end position="1050"/>
    </location>
</feature>
<dbReference type="InterPro" id="IPR036361">
    <property type="entry name" value="SAP_dom_sf"/>
</dbReference>
<dbReference type="PROSITE" id="PS50800">
    <property type="entry name" value="SAP"/>
    <property type="match status" value="1"/>
</dbReference>
<evidence type="ECO:0000256" key="9">
    <source>
        <dbReference type="SAM" id="MobiDB-lite"/>
    </source>
</evidence>
<evidence type="ECO:0000256" key="4">
    <source>
        <dbReference type="ARBA" id="ARBA00023054"/>
    </source>
</evidence>
<feature type="compositionally biased region" description="Low complexity" evidence="9">
    <location>
        <begin position="110"/>
        <end position="180"/>
    </location>
</feature>
<dbReference type="InterPro" id="IPR003034">
    <property type="entry name" value="SAP_dom"/>
</dbReference>
<feature type="repeat" description="RPEL" evidence="7">
    <location>
        <begin position="397"/>
        <end position="422"/>
    </location>
</feature>
<dbReference type="SUPFAM" id="SSF68906">
    <property type="entry name" value="SAP domain"/>
    <property type="match status" value="1"/>
</dbReference>
<keyword evidence="11" id="KW-1185">Reference proteome</keyword>
<dbReference type="GO" id="GO:0003713">
    <property type="term" value="F:transcription coactivator activity"/>
    <property type="evidence" value="ECO:0007669"/>
    <property type="project" value="TreeGrafter"/>
</dbReference>
<proteinExistence type="predicted"/>
<feature type="region of interest" description="Disordered" evidence="9">
    <location>
        <begin position="490"/>
        <end position="519"/>
    </location>
</feature>
<evidence type="ECO:0000256" key="1">
    <source>
        <dbReference type="ARBA" id="ARBA00004123"/>
    </source>
</evidence>
<feature type="compositionally biased region" description="Polar residues" evidence="9">
    <location>
        <begin position="715"/>
        <end position="725"/>
    </location>
</feature>
<sequence>MPVIADATTNDEPPAKCCKYCEESTLSVDGGPPSWRLTLDQDLIDTLKGNFPSWFQSTSAASATAGATVGSVAENSAGNSKQQQQQQLVASGNIKNNIIPISIDTKTSHHNINNNNSSSNSNNNTLQKQQQQHHTTILNSSSSASPASSISSNCSKKSSSSSSSSSSSVSSCSSSSSTCSSTSACQATASRFVNKSTSTSQNKSLVRSLKATHKTTHNNICNNTSNKVGQLVKSASLHSLSSGSSGSGSGASSLLATISTSPITTVELISSAACNGLLATRLSGKSIEHTFQDIILLHEAYDDMSEGEQRLHATFLGSSDDGNNSDFYDARQSPPKAIVDSSPLQPAMDKNKESLKVKLMVRRPHSQLVEQGIIPSLKTSPAIHEQCKQLERAKTSDLLKAKIQQRPNREDLERLHILEEDECHIDPSLAEKQRMLKKARLADQLNSQIQHRPGPLELIKKNILHTEKPIEKIVKEGLVSFKATSEGLLTRPQHPNSYVTFDEDSQSSESDTRQTPPRVEQLLPTSMGSAATPDMLQTAANSAGIVTMAVNMPTNGGQLVVTSPPSSQLLKPATTFSTPVPPPPPPPPPMPTQLPTNAGQLGIKVKQETANLFEELCQSVAGHTASPSGGFLPMLPSPCSLGSTTSTLSPLSSIASPPQSINTRLYSPALQLQPISVKSDAPGKDKNRKKSKTKPVSKARTIKFHEYKGPPSAAGQKQDNTQPEETSYQLMLEQQNCLLKFLENLNKNQSILPSASTGSNLPPTSLAATTTVSTSANSITVTTKTVPAIVSQAGTTVPAPITLPNTISITSSAGGAAPLTFGDASSIVATQPVVSAAPLISISQQHPPALPSPALSVGSSIPPSPATSYAESSSSITDLTRLEKMKVSDLKQHLKRRNLPVSGPKPQLIERLKPYLPLETLECTTVITTPNPPPATEVITIGDAMDTSSCTLSEPQPVAMIVGESPVTSSLMEHEQMDVVQQLDPTQPMRLQTILPPQPQTATIILSNEELLREQQRKIHELQRQLQRSQQELQQIRQREQQNQQQQQQQTVTAQVVNALPSQQITLITTTGNGPSQSLTVLPQLEKTTALIPAKVTLKTTTTPKQNGLVPSANSKKLQNNNHTTNNSNNGNHVNSNPSPMSQKMVVKQHLEAKIQKQKAAAAAAAAAQAQQQQQQALAQQQKQLRLLTQKTQTVLIPTTTSNTSNASKLVETKSTSAGRQSKNSNSNQHQAAATIAPVNGVISSNSNTSNTSTTTTTATILTNPLPLSQVKAPTTTTATMHHNNLGLVWNEGNQTIFLLGLNDQHMTAHTLGNISLTTTTTAPAVVQAAPPASTMPVKKLLNGHQRTNSLPSITFPLDAKPFITTTQPQLQLHQAQGQRFQPLQPGQQFIQLDIKPTSLAAAAAPPPPQYEEATKQLAATKAATSMGMVPLVKIKEEPVPLPAVTNTSAPPPPLKISCTQHASDNKRRPANIKSEQVTDVLDILIKQGELPETVLEPITPLTPLTPGGSNTLMSDLSVNSIFSAAGNVGAMPTTVAGGASIVPLVPKIEPPPTPQSIATLDISMDTTPHASENISYGSATPATNSTTLVQGYAENIDMASPLQPDAHIDAESVAKTLDIFLEQHHPTPPPATPPKCSGDKIAGGASPDAKINHFDEYELLELMSQQLEMDIGDDSNNFCGGASAGGSAKTTTEQRRDLNPLLQTSITELLDGNSSDSGLLNNNHQADVDFDAESFVAQLTQHTLAGGNGSAVGSNNNSNSDGGSNHGGGYHNNNSNAGISSMTTENCGSGGGGCVGNSSSNCGQFSDTPMDVCDDFENTLNSFMQAVTQPQASLGDYASGSVGMTNGGVGSMESSGGAVDAFNSGGDIFDLFNMDDYKMSWAAGDFTV</sequence>
<dbReference type="RefSeq" id="XP_030372083.1">
    <property type="nucleotide sequence ID" value="XM_030516223.1"/>
</dbReference>
<feature type="region of interest" description="Disordered" evidence="9">
    <location>
        <begin position="673"/>
        <end position="725"/>
    </location>
</feature>
<dbReference type="PROSITE" id="PS51073">
    <property type="entry name" value="RPEL"/>
    <property type="match status" value="3"/>
</dbReference>
<dbReference type="InterPro" id="IPR004018">
    <property type="entry name" value="RPEL_repeat"/>
</dbReference>
<dbReference type="Gene3D" id="6.10.140.2040">
    <property type="match status" value="1"/>
</dbReference>
<evidence type="ECO:0000256" key="6">
    <source>
        <dbReference type="ARBA" id="ARBA00023242"/>
    </source>
</evidence>
<dbReference type="Pfam" id="PF02755">
    <property type="entry name" value="RPEL"/>
    <property type="match status" value="1"/>
</dbReference>
<evidence type="ECO:0000313" key="11">
    <source>
        <dbReference type="Proteomes" id="UP000504634"/>
    </source>
</evidence>
<comment type="subcellular location">
    <subcellularLocation>
        <location evidence="1">Nucleus</location>
    </subcellularLocation>
</comment>
<feature type="domain" description="SAP" evidence="10">
    <location>
        <begin position="882"/>
        <end position="916"/>
    </location>
</feature>
<feature type="region of interest" description="Disordered" evidence="9">
    <location>
        <begin position="1102"/>
        <end position="1150"/>
    </location>
</feature>
<dbReference type="GeneID" id="115622317"/>
<accession>A0A6J2TAE7</accession>
<keyword evidence="6" id="KW-0539">Nucleus</keyword>
<keyword evidence="5" id="KW-0804">Transcription</keyword>
<feature type="compositionally biased region" description="Polar residues" evidence="9">
    <location>
        <begin position="1199"/>
        <end position="1232"/>
    </location>
</feature>
<feature type="compositionally biased region" description="Low complexity" evidence="9">
    <location>
        <begin position="1120"/>
        <end position="1137"/>
    </location>
</feature>
<evidence type="ECO:0000256" key="3">
    <source>
        <dbReference type="ARBA" id="ARBA00023015"/>
    </source>
</evidence>
<dbReference type="SMART" id="SM00707">
    <property type="entry name" value="RPEL"/>
    <property type="match status" value="3"/>
</dbReference>
<protein>
    <submittedName>
        <fullName evidence="12">Uncharacterized protein LOC115622317</fullName>
    </submittedName>
</protein>
<evidence type="ECO:0000256" key="8">
    <source>
        <dbReference type="SAM" id="Coils"/>
    </source>
</evidence>
<dbReference type="SMART" id="SM00513">
    <property type="entry name" value="SAP"/>
    <property type="match status" value="1"/>
</dbReference>
<name>A0A6J2TAE7_DROLE</name>
<feature type="repeat" description="RPEL" evidence="7">
    <location>
        <begin position="353"/>
        <end position="378"/>
    </location>
</feature>
<feature type="repeat" description="RPEL" evidence="7">
    <location>
        <begin position="443"/>
        <end position="468"/>
    </location>
</feature>
<dbReference type="GO" id="GO:0005634">
    <property type="term" value="C:nucleus"/>
    <property type="evidence" value="ECO:0007669"/>
    <property type="project" value="UniProtKB-SubCell"/>
</dbReference>
<organism evidence="11 12">
    <name type="scientific">Drosophila lebanonensis</name>
    <name type="common">Fruit fly</name>
    <name type="synonym">Scaptodrosophila lebanonensis</name>
    <dbReference type="NCBI Taxonomy" id="7225"/>
    <lineage>
        <taxon>Eukaryota</taxon>
        <taxon>Metazoa</taxon>
        <taxon>Ecdysozoa</taxon>
        <taxon>Arthropoda</taxon>
        <taxon>Hexapoda</taxon>
        <taxon>Insecta</taxon>
        <taxon>Pterygota</taxon>
        <taxon>Neoptera</taxon>
        <taxon>Endopterygota</taxon>
        <taxon>Diptera</taxon>
        <taxon>Brachycera</taxon>
        <taxon>Muscomorpha</taxon>
        <taxon>Ephydroidea</taxon>
        <taxon>Drosophilidae</taxon>
        <taxon>Scaptodrosophila</taxon>
    </lineage>
</organism>
<feature type="compositionally biased region" description="Basic residues" evidence="9">
    <location>
        <begin position="686"/>
        <end position="702"/>
    </location>
</feature>